<gene>
    <name evidence="1" type="ORF">DFH07DRAFT_782702</name>
</gene>
<evidence type="ECO:0008006" key="3">
    <source>
        <dbReference type="Google" id="ProtNLM"/>
    </source>
</evidence>
<dbReference type="Proteomes" id="UP001215280">
    <property type="component" value="Unassembled WGS sequence"/>
</dbReference>
<comment type="caution">
    <text evidence="1">The sequence shown here is derived from an EMBL/GenBank/DDBJ whole genome shotgun (WGS) entry which is preliminary data.</text>
</comment>
<keyword evidence="2" id="KW-1185">Reference proteome</keyword>
<sequence length="323" mass="36319">MAKRSTLTTIPTDLQYHLLSILPHFYDLGALILTARCFHDIYKPRRKPLLDAVGRNFLGCLFDEALLLARTQESAYELGDASVEGFSSVTVLLVINNDYIANSLEPVVFRLLKADASEFEFWRFCLQSRKTTTKFLKTIPQNELLELSHFVKGISNLIYAMRGVPHQSDHNWDFISSVLSTGPENILRLWDACQDGSPDFCTELNIAGGHQEEGFFTYPLFDAMEEEIVGLLGLEPIFDLDNEKVNVALFKVEADDPTSLPDAVRTKWFTAQTARTPLYLMLPLHTFSVLFSSPIFVIGNRSMIGLILRKAAKSNIFTTVGQG</sequence>
<name>A0AAD7MPN9_9AGAR</name>
<proteinExistence type="predicted"/>
<evidence type="ECO:0000313" key="1">
    <source>
        <dbReference type="EMBL" id="KAJ7726575.1"/>
    </source>
</evidence>
<evidence type="ECO:0000313" key="2">
    <source>
        <dbReference type="Proteomes" id="UP001215280"/>
    </source>
</evidence>
<protein>
    <recommendedName>
        <fullName evidence="3">F-box domain-containing protein</fullName>
    </recommendedName>
</protein>
<accession>A0AAD7MPN9</accession>
<dbReference type="EMBL" id="JARJLG010000218">
    <property type="protein sequence ID" value="KAJ7726575.1"/>
    <property type="molecule type" value="Genomic_DNA"/>
</dbReference>
<organism evidence="1 2">
    <name type="scientific">Mycena maculata</name>
    <dbReference type="NCBI Taxonomy" id="230809"/>
    <lineage>
        <taxon>Eukaryota</taxon>
        <taxon>Fungi</taxon>
        <taxon>Dikarya</taxon>
        <taxon>Basidiomycota</taxon>
        <taxon>Agaricomycotina</taxon>
        <taxon>Agaricomycetes</taxon>
        <taxon>Agaricomycetidae</taxon>
        <taxon>Agaricales</taxon>
        <taxon>Marasmiineae</taxon>
        <taxon>Mycenaceae</taxon>
        <taxon>Mycena</taxon>
    </lineage>
</organism>
<reference evidence="1" key="1">
    <citation type="submission" date="2023-03" db="EMBL/GenBank/DDBJ databases">
        <title>Massive genome expansion in bonnet fungi (Mycena s.s.) driven by repeated elements and novel gene families across ecological guilds.</title>
        <authorList>
            <consortium name="Lawrence Berkeley National Laboratory"/>
            <person name="Harder C.B."/>
            <person name="Miyauchi S."/>
            <person name="Viragh M."/>
            <person name="Kuo A."/>
            <person name="Thoen E."/>
            <person name="Andreopoulos B."/>
            <person name="Lu D."/>
            <person name="Skrede I."/>
            <person name="Drula E."/>
            <person name="Henrissat B."/>
            <person name="Morin E."/>
            <person name="Kohler A."/>
            <person name="Barry K."/>
            <person name="LaButti K."/>
            <person name="Morin E."/>
            <person name="Salamov A."/>
            <person name="Lipzen A."/>
            <person name="Mereny Z."/>
            <person name="Hegedus B."/>
            <person name="Baldrian P."/>
            <person name="Stursova M."/>
            <person name="Weitz H."/>
            <person name="Taylor A."/>
            <person name="Grigoriev I.V."/>
            <person name="Nagy L.G."/>
            <person name="Martin F."/>
            <person name="Kauserud H."/>
        </authorList>
    </citation>
    <scope>NUCLEOTIDE SEQUENCE</scope>
    <source>
        <strain evidence="1">CBHHK188m</strain>
    </source>
</reference>
<dbReference type="AlphaFoldDB" id="A0AAD7MPN9"/>